<proteinExistence type="predicted"/>
<gene>
    <name evidence="1" type="ORF">AM2010_2404</name>
</gene>
<dbReference type="OrthoDB" id="9802752at2"/>
<dbReference type="Pfam" id="PF13310">
    <property type="entry name" value="Virulence_RhuM"/>
    <property type="match status" value="1"/>
</dbReference>
<dbReference type="AlphaFoldDB" id="A0A0G3XA69"/>
<accession>A0A0G3XA69</accession>
<dbReference type="EMBL" id="CP011805">
    <property type="protein sequence ID" value="AKM08460.1"/>
    <property type="molecule type" value="Genomic_DNA"/>
</dbReference>
<name>A0A0G3XA69_9SPHN</name>
<organism evidence="1 2">
    <name type="scientific">Pelagerythrobacter marensis</name>
    <dbReference type="NCBI Taxonomy" id="543877"/>
    <lineage>
        <taxon>Bacteria</taxon>
        <taxon>Pseudomonadati</taxon>
        <taxon>Pseudomonadota</taxon>
        <taxon>Alphaproteobacteria</taxon>
        <taxon>Sphingomonadales</taxon>
        <taxon>Erythrobacteraceae</taxon>
        <taxon>Pelagerythrobacter</taxon>
    </lineage>
</organism>
<dbReference type="Proteomes" id="UP000037643">
    <property type="component" value="Chromosome"/>
</dbReference>
<evidence type="ECO:0000313" key="2">
    <source>
        <dbReference type="Proteomes" id="UP000037643"/>
    </source>
</evidence>
<dbReference type="InterPro" id="IPR011204">
    <property type="entry name" value="Virulence_RhuM-like"/>
</dbReference>
<reference evidence="1 2" key="1">
    <citation type="submission" date="2015-06" db="EMBL/GenBank/DDBJ databases">
        <authorList>
            <person name="Kim K.M."/>
        </authorList>
    </citation>
    <scope>NUCLEOTIDE SEQUENCE [LARGE SCALE GENOMIC DNA]</scope>
    <source>
        <strain evidence="1 2">KCTC 22370</strain>
    </source>
</reference>
<dbReference type="PATRIC" id="fig|543877.4.peg.2438"/>
<dbReference type="RefSeq" id="WP_047807284.1">
    <property type="nucleotide sequence ID" value="NZ_CP011805.1"/>
</dbReference>
<dbReference type="PIRSF" id="PIRSF015268">
    <property type="entry name" value="Virulence_RhuM"/>
    <property type="match status" value="1"/>
</dbReference>
<protein>
    <recommendedName>
        <fullName evidence="3">Hydroxyacid dehydrogenase</fullName>
    </recommendedName>
</protein>
<evidence type="ECO:0000313" key="1">
    <source>
        <dbReference type="EMBL" id="AKM08460.1"/>
    </source>
</evidence>
<dbReference type="KEGG" id="amx:AM2010_2404"/>
<sequence>MADRKSSGELIQYQTEDGETVIRLQARDGNVWLSQAEMAELFQTTVSNVNKHIKGILNDGEQDEATIEDYSIVQTEGQREVTRTVSHYSLPMILAVGFRVRSPRGAQFRRWAADALSEYLVKGFVMDDERLKDPEADYFDELLARIRDIRSSEKVFYRKVLDIYALSVDYDPKAETSQTFFQTVQNKMHWAAHGHTAAEVIHARADAQKDHMGLTSWAGETRGNLPRKDDARVAKNYLEEDEIKALNRIVTAYLEFAELQAENRKPMYMKDWIAKLDQFLSLSDREILTNAGRISAKLAKKKADAEYDKWHTRAIEAPSAVERHFLEATQAVKEIGAQRKKGGGND</sequence>
<dbReference type="STRING" id="543877.AM2010_2404"/>
<evidence type="ECO:0008006" key="3">
    <source>
        <dbReference type="Google" id="ProtNLM"/>
    </source>
</evidence>
<keyword evidence="2" id="KW-1185">Reference proteome</keyword>
<dbReference type="PANTHER" id="PTHR35810">
    <property type="entry name" value="CYTOPLASMIC PROTEIN-RELATED"/>
    <property type="match status" value="1"/>
</dbReference>
<dbReference type="PANTHER" id="PTHR35810:SF1">
    <property type="entry name" value="CYTOPLASMIC PROTEIN"/>
    <property type="match status" value="1"/>
</dbReference>